<accession>A0ABM0VRQ8</accession>
<proteinExistence type="predicted"/>
<feature type="domain" description="Bet v I/Major latex protein" evidence="1">
    <location>
        <begin position="2"/>
        <end position="109"/>
    </location>
</feature>
<dbReference type="GeneID" id="104741090"/>
<dbReference type="SUPFAM" id="SSF55961">
    <property type="entry name" value="Bet v1-like"/>
    <property type="match status" value="1"/>
</dbReference>
<name>A0ABM0VRQ8_CAMSA</name>
<evidence type="ECO:0000313" key="2">
    <source>
        <dbReference type="Proteomes" id="UP000694864"/>
    </source>
</evidence>
<keyword evidence="2" id="KW-1185">Reference proteome</keyword>
<dbReference type="Gene3D" id="3.30.530.20">
    <property type="match status" value="1"/>
</dbReference>
<reference evidence="2" key="1">
    <citation type="journal article" date="2014" name="Nat. Commun.">
        <title>The emerging biofuel crop Camelina sativa retains a highly undifferentiated hexaploid genome structure.</title>
        <authorList>
            <person name="Kagale S."/>
            <person name="Koh C."/>
            <person name="Nixon J."/>
            <person name="Bollina V."/>
            <person name="Clarke W.E."/>
            <person name="Tuteja R."/>
            <person name="Spillane C."/>
            <person name="Robinson S.J."/>
            <person name="Links M.G."/>
            <person name="Clarke C."/>
            <person name="Higgins E.E."/>
            <person name="Huebert T."/>
            <person name="Sharpe A.G."/>
            <person name="Parkin I.A."/>
        </authorList>
    </citation>
    <scope>NUCLEOTIDE SEQUENCE [LARGE SCALE GENOMIC DNA]</scope>
    <source>
        <strain evidence="2">cv. DH55</strain>
    </source>
</reference>
<dbReference type="Proteomes" id="UP000694864">
    <property type="component" value="Chromosome 14"/>
</dbReference>
<dbReference type="RefSeq" id="XP_010460170.1">
    <property type="nucleotide sequence ID" value="XM_010461868.2"/>
</dbReference>
<gene>
    <name evidence="3" type="primary">LOC104741090</name>
</gene>
<reference evidence="3" key="2">
    <citation type="submission" date="2025-08" db="UniProtKB">
        <authorList>
            <consortium name="RefSeq"/>
        </authorList>
    </citation>
    <scope>IDENTIFICATION</scope>
    <source>
        <tissue evidence="3">Leaf</tissue>
    </source>
</reference>
<dbReference type="InterPro" id="IPR000916">
    <property type="entry name" value="Bet_v_I/MLP"/>
</dbReference>
<evidence type="ECO:0000259" key="1">
    <source>
        <dbReference type="SMART" id="SM01037"/>
    </source>
</evidence>
<dbReference type="SMART" id="SM01037">
    <property type="entry name" value="Bet_v_1"/>
    <property type="match status" value="1"/>
</dbReference>
<protein>
    <submittedName>
        <fullName evidence="3">Uncharacterized protein At1g24000-like</fullName>
    </submittedName>
</protein>
<sequence length="109" mass="11928">MALHGTWYGELDIKSQAARFFKSFTDDIISPTDRIAEEEFESIDSEKRTVTIKMSGCLISEKYKSVKATITVTPKEDGDGSQVGGPSNARRLALTSTIHNSSSTLLLIS</sequence>
<evidence type="ECO:0000313" key="3">
    <source>
        <dbReference type="RefSeq" id="XP_010460170.1"/>
    </source>
</evidence>
<dbReference type="InterPro" id="IPR023393">
    <property type="entry name" value="START-like_dom_sf"/>
</dbReference>
<organism evidence="2 3">
    <name type="scientific">Camelina sativa</name>
    <name type="common">False flax</name>
    <name type="synonym">Myagrum sativum</name>
    <dbReference type="NCBI Taxonomy" id="90675"/>
    <lineage>
        <taxon>Eukaryota</taxon>
        <taxon>Viridiplantae</taxon>
        <taxon>Streptophyta</taxon>
        <taxon>Embryophyta</taxon>
        <taxon>Tracheophyta</taxon>
        <taxon>Spermatophyta</taxon>
        <taxon>Magnoliopsida</taxon>
        <taxon>eudicotyledons</taxon>
        <taxon>Gunneridae</taxon>
        <taxon>Pentapetalae</taxon>
        <taxon>rosids</taxon>
        <taxon>malvids</taxon>
        <taxon>Brassicales</taxon>
        <taxon>Brassicaceae</taxon>
        <taxon>Camelineae</taxon>
        <taxon>Camelina</taxon>
    </lineage>
</organism>